<comment type="cofactor">
    <cofactor evidence="1">
        <name>heme</name>
        <dbReference type="ChEBI" id="CHEBI:30413"/>
    </cofactor>
</comment>
<accession>A0A2V1DLG5</accession>
<evidence type="ECO:0000313" key="7">
    <source>
        <dbReference type="EMBL" id="PVH97974.1"/>
    </source>
</evidence>
<dbReference type="SUPFAM" id="SSF48264">
    <property type="entry name" value="Cytochrome P450"/>
    <property type="match status" value="1"/>
</dbReference>
<dbReference type="Proteomes" id="UP000244855">
    <property type="component" value="Unassembled WGS sequence"/>
</dbReference>
<keyword evidence="5" id="KW-0408">Iron</keyword>
<evidence type="ECO:0000256" key="2">
    <source>
        <dbReference type="ARBA" id="ARBA00010617"/>
    </source>
</evidence>
<dbReference type="PANTHER" id="PTHR24287">
    <property type="entry name" value="P450, PUTATIVE (EUROFUNG)-RELATED"/>
    <property type="match status" value="1"/>
</dbReference>
<dbReference type="OrthoDB" id="1470350at2759"/>
<evidence type="ECO:0000256" key="1">
    <source>
        <dbReference type="ARBA" id="ARBA00001971"/>
    </source>
</evidence>
<evidence type="ECO:0008006" key="9">
    <source>
        <dbReference type="Google" id="ProtNLM"/>
    </source>
</evidence>
<dbReference type="GO" id="GO:0005506">
    <property type="term" value="F:iron ion binding"/>
    <property type="evidence" value="ECO:0007669"/>
    <property type="project" value="InterPro"/>
</dbReference>
<evidence type="ECO:0000256" key="4">
    <source>
        <dbReference type="ARBA" id="ARBA00023002"/>
    </source>
</evidence>
<dbReference type="InterPro" id="IPR036396">
    <property type="entry name" value="Cyt_P450_sf"/>
</dbReference>
<organism evidence="7 8">
    <name type="scientific">Periconia macrospinosa</name>
    <dbReference type="NCBI Taxonomy" id="97972"/>
    <lineage>
        <taxon>Eukaryota</taxon>
        <taxon>Fungi</taxon>
        <taxon>Dikarya</taxon>
        <taxon>Ascomycota</taxon>
        <taxon>Pezizomycotina</taxon>
        <taxon>Dothideomycetes</taxon>
        <taxon>Pleosporomycetidae</taxon>
        <taxon>Pleosporales</taxon>
        <taxon>Massarineae</taxon>
        <taxon>Periconiaceae</taxon>
        <taxon>Periconia</taxon>
    </lineage>
</organism>
<protein>
    <recommendedName>
        <fullName evidence="9">Cytochrome P450</fullName>
    </recommendedName>
</protein>
<dbReference type="InterPro" id="IPR001128">
    <property type="entry name" value="Cyt_P450"/>
</dbReference>
<keyword evidence="8" id="KW-1185">Reference proteome</keyword>
<keyword evidence="3" id="KW-0479">Metal-binding</keyword>
<keyword evidence="4" id="KW-0560">Oxidoreductase</keyword>
<dbReference type="Pfam" id="PF00067">
    <property type="entry name" value="p450"/>
    <property type="match status" value="1"/>
</dbReference>
<dbReference type="GO" id="GO:0020037">
    <property type="term" value="F:heme binding"/>
    <property type="evidence" value="ECO:0007669"/>
    <property type="project" value="InterPro"/>
</dbReference>
<gene>
    <name evidence="7" type="ORF">DM02DRAFT_657790</name>
</gene>
<sequence>MNAFKGGYLLEINKSTFDEYGQTYMINSFGTKVFKTIDPQVSKAVHTTYFSNFGLQWLRYDTATHSWGNGIIVVGGPHWKHVTAKSYKGFSEFTTSKRVHSESCALSQEISGYKPKSGQVLAEKGLNDRTAQDDPQKPARRLRLVDEMARDTQDKVTLRSQIISVFSPGHNGAATTLTNVIFHLALDLQIWKKLKEEVEPTRNELLSHELLNSYQYLEWVLEETHRLTTIATTNQRLFVNTTIVPFGGGPGLSIIHP</sequence>
<keyword evidence="6" id="KW-0503">Monooxygenase</keyword>
<dbReference type="GO" id="GO:0004497">
    <property type="term" value="F:monooxygenase activity"/>
    <property type="evidence" value="ECO:0007669"/>
    <property type="project" value="UniProtKB-KW"/>
</dbReference>
<comment type="similarity">
    <text evidence="2">Belongs to the cytochrome P450 family.</text>
</comment>
<evidence type="ECO:0000256" key="6">
    <source>
        <dbReference type="ARBA" id="ARBA00023033"/>
    </source>
</evidence>
<dbReference type="AlphaFoldDB" id="A0A2V1DLG5"/>
<evidence type="ECO:0000313" key="8">
    <source>
        <dbReference type="Proteomes" id="UP000244855"/>
    </source>
</evidence>
<reference evidence="7 8" key="1">
    <citation type="journal article" date="2018" name="Sci. Rep.">
        <title>Comparative genomics provides insights into the lifestyle and reveals functional heterogeneity of dark septate endophytic fungi.</title>
        <authorList>
            <person name="Knapp D.G."/>
            <person name="Nemeth J.B."/>
            <person name="Barry K."/>
            <person name="Hainaut M."/>
            <person name="Henrissat B."/>
            <person name="Johnson J."/>
            <person name="Kuo A."/>
            <person name="Lim J.H.P."/>
            <person name="Lipzen A."/>
            <person name="Nolan M."/>
            <person name="Ohm R.A."/>
            <person name="Tamas L."/>
            <person name="Grigoriev I.V."/>
            <person name="Spatafora J.W."/>
            <person name="Nagy L.G."/>
            <person name="Kovacs G.M."/>
        </authorList>
    </citation>
    <scope>NUCLEOTIDE SEQUENCE [LARGE SCALE GENOMIC DNA]</scope>
    <source>
        <strain evidence="7 8">DSE2036</strain>
    </source>
</reference>
<dbReference type="Gene3D" id="1.10.630.10">
    <property type="entry name" value="Cytochrome P450"/>
    <property type="match status" value="2"/>
</dbReference>
<proteinExistence type="inferred from homology"/>
<dbReference type="PANTHER" id="PTHR24287:SF19">
    <property type="entry name" value="CYTOCHROME P450"/>
    <property type="match status" value="1"/>
</dbReference>
<dbReference type="EMBL" id="KZ805424">
    <property type="protein sequence ID" value="PVH97974.1"/>
    <property type="molecule type" value="Genomic_DNA"/>
</dbReference>
<name>A0A2V1DLG5_9PLEO</name>
<dbReference type="InterPro" id="IPR047146">
    <property type="entry name" value="Cyt_P450_E_CYP52_fungi"/>
</dbReference>
<dbReference type="GO" id="GO:0016705">
    <property type="term" value="F:oxidoreductase activity, acting on paired donors, with incorporation or reduction of molecular oxygen"/>
    <property type="evidence" value="ECO:0007669"/>
    <property type="project" value="InterPro"/>
</dbReference>
<evidence type="ECO:0000256" key="5">
    <source>
        <dbReference type="ARBA" id="ARBA00023004"/>
    </source>
</evidence>
<evidence type="ECO:0000256" key="3">
    <source>
        <dbReference type="ARBA" id="ARBA00022723"/>
    </source>
</evidence>